<dbReference type="SUPFAM" id="SSF52833">
    <property type="entry name" value="Thioredoxin-like"/>
    <property type="match status" value="1"/>
</dbReference>
<dbReference type="InterPro" id="IPR017937">
    <property type="entry name" value="Thioredoxin_CS"/>
</dbReference>
<accession>A0A0N0DWW3</accession>
<organism evidence="4 5">
    <name type="scientific">Leptomonas pyrrhocoris</name>
    <name type="common">Firebug parasite</name>
    <dbReference type="NCBI Taxonomy" id="157538"/>
    <lineage>
        <taxon>Eukaryota</taxon>
        <taxon>Discoba</taxon>
        <taxon>Euglenozoa</taxon>
        <taxon>Kinetoplastea</taxon>
        <taxon>Metakinetoplastina</taxon>
        <taxon>Trypanosomatida</taxon>
        <taxon>Trypanosomatidae</taxon>
        <taxon>Leishmaniinae</taxon>
        <taxon>Leptomonas</taxon>
    </lineage>
</organism>
<keyword evidence="2" id="KW-0732">Signal</keyword>
<dbReference type="OrthoDB" id="10264505at2759"/>
<dbReference type="PANTHER" id="PTHR45815:SF3">
    <property type="entry name" value="PROTEIN DISULFIDE-ISOMERASE A6"/>
    <property type="match status" value="1"/>
</dbReference>
<evidence type="ECO:0000256" key="2">
    <source>
        <dbReference type="SAM" id="SignalP"/>
    </source>
</evidence>
<protein>
    <submittedName>
        <fullName evidence="4">Putative mitochondrial thioredoxin</fullName>
    </submittedName>
</protein>
<feature type="signal peptide" evidence="2">
    <location>
        <begin position="1"/>
        <end position="32"/>
    </location>
</feature>
<reference evidence="4 5" key="1">
    <citation type="submission" date="2015-07" db="EMBL/GenBank/DDBJ databases">
        <title>High-quality genome of monoxenous trypanosomatid Leptomonas pyrrhocoris.</title>
        <authorList>
            <person name="Flegontov P."/>
            <person name="Butenko A."/>
            <person name="Firsov S."/>
            <person name="Vlcek C."/>
            <person name="Logacheva M.D."/>
            <person name="Field M."/>
            <person name="Filatov D."/>
            <person name="Flegontova O."/>
            <person name="Gerasimov E."/>
            <person name="Jackson A.P."/>
            <person name="Kelly S."/>
            <person name="Opperdoes F."/>
            <person name="O'Reilly A."/>
            <person name="Votypka J."/>
            <person name="Yurchenko V."/>
            <person name="Lukes J."/>
        </authorList>
    </citation>
    <scope>NUCLEOTIDE SEQUENCE [LARGE SCALE GENOMIC DNA]</scope>
    <source>
        <strain evidence="4">H10</strain>
    </source>
</reference>
<dbReference type="EMBL" id="LGTL01000005">
    <property type="protein sequence ID" value="KPA82268.1"/>
    <property type="molecule type" value="Genomic_DNA"/>
</dbReference>
<evidence type="ECO:0000313" key="4">
    <source>
        <dbReference type="EMBL" id="KPA82268.1"/>
    </source>
</evidence>
<dbReference type="AlphaFoldDB" id="A0A0N0DWW3"/>
<dbReference type="Gene3D" id="3.40.30.10">
    <property type="entry name" value="Glutaredoxin"/>
    <property type="match status" value="1"/>
</dbReference>
<dbReference type="GeneID" id="26903667"/>
<evidence type="ECO:0000313" key="5">
    <source>
        <dbReference type="Proteomes" id="UP000037923"/>
    </source>
</evidence>
<dbReference type="GO" id="GO:0034976">
    <property type="term" value="P:response to endoplasmic reticulum stress"/>
    <property type="evidence" value="ECO:0007669"/>
    <property type="project" value="TreeGrafter"/>
</dbReference>
<feature type="domain" description="Thioredoxin" evidence="3">
    <location>
        <begin position="24"/>
        <end position="152"/>
    </location>
</feature>
<dbReference type="RefSeq" id="XP_015660707.1">
    <property type="nucleotide sequence ID" value="XM_015800700.1"/>
</dbReference>
<dbReference type="PANTHER" id="PTHR45815">
    <property type="entry name" value="PROTEIN DISULFIDE-ISOMERASE A6"/>
    <property type="match status" value="1"/>
</dbReference>
<dbReference type="PROSITE" id="PS00194">
    <property type="entry name" value="THIOREDOXIN_1"/>
    <property type="match status" value="1"/>
</dbReference>
<feature type="compositionally biased region" description="Basic residues" evidence="1">
    <location>
        <begin position="298"/>
        <end position="314"/>
    </location>
</feature>
<dbReference type="InterPro" id="IPR036249">
    <property type="entry name" value="Thioredoxin-like_sf"/>
</dbReference>
<gene>
    <name evidence="4" type="ORF">ABB37_03376</name>
</gene>
<dbReference type="PRINTS" id="PR00421">
    <property type="entry name" value="THIOREDOXIN"/>
</dbReference>
<keyword evidence="5" id="KW-1185">Reference proteome</keyword>
<evidence type="ECO:0000256" key="1">
    <source>
        <dbReference type="SAM" id="MobiDB-lite"/>
    </source>
</evidence>
<feature type="region of interest" description="Disordered" evidence="1">
    <location>
        <begin position="284"/>
        <end position="314"/>
    </location>
</feature>
<name>A0A0N0DWW3_LEPPY</name>
<proteinExistence type="predicted"/>
<dbReference type="PROSITE" id="PS51352">
    <property type="entry name" value="THIOREDOXIN_2"/>
    <property type="match status" value="1"/>
</dbReference>
<dbReference type="VEuPathDB" id="TriTrypDB:LpyrH10_05_2360"/>
<dbReference type="Proteomes" id="UP000037923">
    <property type="component" value="Unassembled WGS sequence"/>
</dbReference>
<dbReference type="CDD" id="cd03001">
    <property type="entry name" value="PDI_a_P5"/>
    <property type="match status" value="1"/>
</dbReference>
<evidence type="ECO:0000259" key="3">
    <source>
        <dbReference type="PROSITE" id="PS51352"/>
    </source>
</evidence>
<dbReference type="Pfam" id="PF00085">
    <property type="entry name" value="Thioredoxin"/>
    <property type="match status" value="1"/>
</dbReference>
<feature type="chain" id="PRO_5005847082" evidence="2">
    <location>
        <begin position="33"/>
        <end position="459"/>
    </location>
</feature>
<dbReference type="GO" id="GO:0015035">
    <property type="term" value="F:protein-disulfide reductase activity"/>
    <property type="evidence" value="ECO:0007669"/>
    <property type="project" value="TreeGrafter"/>
</dbReference>
<dbReference type="OMA" id="FFLDCAE"/>
<sequence length="459" mass="50077">MSSQNPVTAFSLRGGLMGLVVLCLLVSCPAAAFPYGKSSAVTELTPGTLPGFVNTHKPVVILFYAPWCGHCKHFHPEFERFAESVKGTIRVGAIDADQHSSVGQQYGVRGFPTIKYWKMGTKSIASPQDYQGQRTAAALQGFMVADITAAQVKTVSTTEQLKHAAREAPQGRIGVLFSAKEKVPPMLSVMALSPKLKSFPLTFVGGCTLDKGVALSFDVTQLPTLGVLRYTPPAAADGAGEGTFELVPYSKNAIAYEPVAQFFLNCVERECGSGKDSAITASVEGLEEEGEGEDRPHAHLHRQRHDRSHEHHPKHPAMALPVEAVEFTAETMENFCSPRAVKMRGHSPLCVISLTERVNLADVQRQFQSDPLLFFHAAKHRTDVVQQFQATFGVTLSTDATTDSGAVVLLRHGQPTRMRHILLENISSNSDLQQKLQKVLNGELRLDTTHVEGERVQEK</sequence>
<comment type="caution">
    <text evidence="4">The sequence shown here is derived from an EMBL/GenBank/DDBJ whole genome shotgun (WGS) entry which is preliminary data.</text>
</comment>
<dbReference type="InterPro" id="IPR013766">
    <property type="entry name" value="Thioredoxin_domain"/>
</dbReference>
<dbReference type="GO" id="GO:0005788">
    <property type="term" value="C:endoplasmic reticulum lumen"/>
    <property type="evidence" value="ECO:0007669"/>
    <property type="project" value="TreeGrafter"/>
</dbReference>